<dbReference type="GeneID" id="11596075"/>
<dbReference type="OrthoDB" id="28558at2157"/>
<organism evidence="2 3">
    <name type="scientific">Pyrobaculum ferrireducens</name>
    <dbReference type="NCBI Taxonomy" id="1104324"/>
    <lineage>
        <taxon>Archaea</taxon>
        <taxon>Thermoproteota</taxon>
        <taxon>Thermoprotei</taxon>
        <taxon>Thermoproteales</taxon>
        <taxon>Thermoproteaceae</taxon>
        <taxon>Pyrobaculum</taxon>
    </lineage>
</organism>
<feature type="transmembrane region" description="Helical" evidence="1">
    <location>
        <begin position="782"/>
        <end position="805"/>
    </location>
</feature>
<dbReference type="BioCyc" id="PSP1104324:GJSN-1550-MONOMER"/>
<accession>G7VFJ1</accession>
<dbReference type="RefSeq" id="WP_014288823.1">
    <property type="nucleotide sequence ID" value="NC_016645.1"/>
</dbReference>
<proteinExistence type="predicted"/>
<keyword evidence="1" id="KW-0472">Membrane</keyword>
<dbReference type="AlphaFoldDB" id="G7VFJ1"/>
<dbReference type="HOGENOM" id="CLU_348732_0_0_2"/>
<dbReference type="eggNOG" id="arCOG02487">
    <property type="taxonomic scope" value="Archaea"/>
</dbReference>
<protein>
    <submittedName>
        <fullName evidence="2">Uncharacterized protein</fullName>
    </submittedName>
</protein>
<sequence>MPQTSKVIILLTALLLLAFKNIHGVSIEPNYVNAYTYTNITISGASNVTSVEGAYVDYIKPIKNGVAVGLRPTKTNGTVTLRIDDRTYQLPIVDMCRFSINAANKTSRISVGVEVSQDLTGSCSALSLYINGSRLPSLSVVYTPNYSGVYQVLASNGVFYQKAHIVVVPNVTVTGNTFGEVMRIVFTPPPRYGVLNIGPLSVAARNVVEIDTWSLGGGNYTMALAYSGGVARYNITIYRATPRVLLLHQPVYTYGEPIDITARTYVGQREYKSKLRIAVNGSMTTAQSPLALRLPLLDAGTYQVYVEAIGDRNITSASESSTFRIVPAPVNLDVSINGTFGNPLIVEYGKVLILSANVKSTIQPAGELVVLLDGARKGAVIDTLSLTPGTHNLTVIFLPANRNFRQAAASTAIYIIPARPEVKVNKTFSITYGQGLSIPFQVTLFGRPINATLTVELASRQHTYSYVVPVVSGYGVLSIKNLPAGTYLATATLKEAPGLISVSNTFNIFVGSAYVEIRLNATKRGVYGEFVPIEVSIQPQVPGRLTVSINTTTLFSGNASSYRGLWSPPRGGVFQVVARFVSYDPNYSDAESSTYIYIDRARCAVHFDIVGDAAGNSSLYVLRRYQVRVDTALPVNVYVNGSGAGRWLVFNTTGLYNVTAYFPGDASYYPCGESRLYTVVRNPSEVTLRSPRKTALIDVGYPIAIAIASPVGAGEGLVRIYKINKTYNTTEVEEVNINGNATIPLRFQKTGVYQIYAEFLGNSYLMPNRSNVVTVTVESSVFGIPLFLLSAYLISMGVGLGVAVATKKIFKRGL</sequence>
<keyword evidence="1" id="KW-1133">Transmembrane helix</keyword>
<keyword evidence="3" id="KW-1185">Reference proteome</keyword>
<reference evidence="2 3" key="1">
    <citation type="journal article" date="2012" name="J. Bacteriol.">
        <title>Complete genome sequence of strain 1860, a crenarchaeon of the genus pyrobaculum able to grow with various electron acceptors.</title>
        <authorList>
            <person name="Mardanov A.V."/>
            <person name="Gumerov V.M."/>
            <person name="Slobodkina G.B."/>
            <person name="Beletsky A.V."/>
            <person name="Bonch-Osmolovskaya E.A."/>
            <person name="Ravin N.V."/>
            <person name="Skryabin K.G."/>
        </authorList>
    </citation>
    <scope>NUCLEOTIDE SEQUENCE [LARGE SCALE GENOMIC DNA]</scope>
    <source>
        <strain evidence="2 3">1860</strain>
    </source>
</reference>
<dbReference type="EMBL" id="CP003098">
    <property type="protein sequence ID" value="AET32997.1"/>
    <property type="molecule type" value="Genomic_DNA"/>
</dbReference>
<dbReference type="KEGG" id="pyr:P186_1579"/>
<gene>
    <name evidence="2" type="ORF">P186_1579</name>
</gene>
<evidence type="ECO:0000313" key="3">
    <source>
        <dbReference type="Proteomes" id="UP000005867"/>
    </source>
</evidence>
<dbReference type="Proteomes" id="UP000005867">
    <property type="component" value="Chromosome"/>
</dbReference>
<evidence type="ECO:0000313" key="2">
    <source>
        <dbReference type="EMBL" id="AET32997.1"/>
    </source>
</evidence>
<evidence type="ECO:0000256" key="1">
    <source>
        <dbReference type="SAM" id="Phobius"/>
    </source>
</evidence>
<keyword evidence="1" id="KW-0812">Transmembrane</keyword>
<dbReference type="STRING" id="1104324.P186_1579"/>
<name>G7VFJ1_9CREN</name>